<gene>
    <name evidence="1" type="ORF">DH2020_021200</name>
</gene>
<reference evidence="1 2" key="1">
    <citation type="journal article" date="2021" name="Comput. Struct. Biotechnol. J.">
        <title>De novo genome assembly of the potent medicinal plant Rehmannia glutinosa using nanopore technology.</title>
        <authorList>
            <person name="Ma L."/>
            <person name="Dong C."/>
            <person name="Song C."/>
            <person name="Wang X."/>
            <person name="Zheng X."/>
            <person name="Niu Y."/>
            <person name="Chen S."/>
            <person name="Feng W."/>
        </authorList>
    </citation>
    <scope>NUCLEOTIDE SEQUENCE [LARGE SCALE GENOMIC DNA]</scope>
    <source>
        <strain evidence="1">DH-2019</strain>
    </source>
</reference>
<dbReference type="Proteomes" id="UP001318860">
    <property type="component" value="Unassembled WGS sequence"/>
</dbReference>
<protein>
    <recommendedName>
        <fullName evidence="3">DUF4283 domain-containing protein</fullName>
    </recommendedName>
</protein>
<evidence type="ECO:0008006" key="3">
    <source>
        <dbReference type="Google" id="ProtNLM"/>
    </source>
</evidence>
<name>A0ABR0WB60_REHGL</name>
<evidence type="ECO:0000313" key="1">
    <source>
        <dbReference type="EMBL" id="KAK6144380.1"/>
    </source>
</evidence>
<dbReference type="EMBL" id="JABTTQ020000012">
    <property type="protein sequence ID" value="KAK6144380.1"/>
    <property type="molecule type" value="Genomic_DNA"/>
</dbReference>
<accession>A0ABR0WB60</accession>
<organism evidence="1 2">
    <name type="scientific">Rehmannia glutinosa</name>
    <name type="common">Chinese foxglove</name>
    <dbReference type="NCBI Taxonomy" id="99300"/>
    <lineage>
        <taxon>Eukaryota</taxon>
        <taxon>Viridiplantae</taxon>
        <taxon>Streptophyta</taxon>
        <taxon>Embryophyta</taxon>
        <taxon>Tracheophyta</taxon>
        <taxon>Spermatophyta</taxon>
        <taxon>Magnoliopsida</taxon>
        <taxon>eudicotyledons</taxon>
        <taxon>Gunneridae</taxon>
        <taxon>Pentapetalae</taxon>
        <taxon>asterids</taxon>
        <taxon>lamiids</taxon>
        <taxon>Lamiales</taxon>
        <taxon>Orobanchaceae</taxon>
        <taxon>Rehmannieae</taxon>
        <taxon>Rehmannia</taxon>
    </lineage>
</organism>
<keyword evidence="2" id="KW-1185">Reference proteome</keyword>
<comment type="caution">
    <text evidence="1">The sequence shown here is derived from an EMBL/GenBank/DDBJ whole genome shotgun (WGS) entry which is preliminary data.</text>
</comment>
<evidence type="ECO:0000313" key="2">
    <source>
        <dbReference type="Proteomes" id="UP001318860"/>
    </source>
</evidence>
<proteinExistence type="predicted"/>
<sequence length="208" mass="23996">MDDPVLLLQDGHDASDNPPPKSYANVLWFFFEQINLSFDPKNIIPMALLKMKKNEKVLRFSSSETDRLDATWRLTPIGKFSFAIPRGTHNRQWSILFGNQGPFSWSFANQSHIIIKLDWKKTTIVFGRDDLVRRGVIPMRILKWTPSFNPKMEAPLALFGSNFRFAYSVFDYHALFAIAKVLGDPFKWILQRLVKQGLLLLEFASSES</sequence>